<name>A0A1I6L0X5_9EURY</name>
<dbReference type="RefSeq" id="WP_089816004.1">
    <property type="nucleotide sequence ID" value="NZ_FOZK01000002.1"/>
</dbReference>
<proteinExistence type="predicted"/>
<sequence>MPEHRSTAVSTSSGQSRRHLTTVILEELRDGRWRATQTGVDVDGVGDSAAEAATEYCAKIAASNDGE</sequence>
<dbReference type="Proteomes" id="UP000199062">
    <property type="component" value="Unassembled WGS sequence"/>
</dbReference>
<protein>
    <submittedName>
        <fullName evidence="1">Uncharacterized protein</fullName>
    </submittedName>
</protein>
<organism evidence="1 2">
    <name type="scientific">Halomicrobium zhouii</name>
    <dbReference type="NCBI Taxonomy" id="767519"/>
    <lineage>
        <taxon>Archaea</taxon>
        <taxon>Methanobacteriati</taxon>
        <taxon>Methanobacteriota</taxon>
        <taxon>Stenosarchaea group</taxon>
        <taxon>Halobacteria</taxon>
        <taxon>Halobacteriales</taxon>
        <taxon>Haloarculaceae</taxon>
        <taxon>Halomicrobium</taxon>
    </lineage>
</organism>
<keyword evidence="2" id="KW-1185">Reference proteome</keyword>
<gene>
    <name evidence="1" type="ORF">SAMN05216559_1777</name>
</gene>
<reference evidence="1 2" key="1">
    <citation type="submission" date="2016-10" db="EMBL/GenBank/DDBJ databases">
        <authorList>
            <person name="de Groot N.N."/>
        </authorList>
    </citation>
    <scope>NUCLEOTIDE SEQUENCE [LARGE SCALE GENOMIC DNA]</scope>
    <source>
        <strain evidence="1 2">CGMCC 1.10457</strain>
    </source>
</reference>
<evidence type="ECO:0000313" key="1">
    <source>
        <dbReference type="EMBL" id="SFR97097.1"/>
    </source>
</evidence>
<dbReference type="EMBL" id="FOZK01000002">
    <property type="protein sequence ID" value="SFR97097.1"/>
    <property type="molecule type" value="Genomic_DNA"/>
</dbReference>
<evidence type="ECO:0000313" key="2">
    <source>
        <dbReference type="Proteomes" id="UP000199062"/>
    </source>
</evidence>
<dbReference type="OrthoDB" id="381084at2157"/>
<dbReference type="AlphaFoldDB" id="A0A1I6L0X5"/>
<accession>A0A1I6L0X5</accession>